<comment type="caution">
    <text evidence="1">The sequence shown here is derived from an EMBL/GenBank/DDBJ whole genome shotgun (WGS) entry which is preliminary data.</text>
</comment>
<keyword evidence="2" id="KW-1185">Reference proteome</keyword>
<name>A0A8H3IWA6_9LECA</name>
<dbReference type="AlphaFoldDB" id="A0A8H3IWA6"/>
<protein>
    <submittedName>
        <fullName evidence="1">Uncharacterized protein</fullName>
    </submittedName>
</protein>
<proteinExistence type="predicted"/>
<evidence type="ECO:0000313" key="2">
    <source>
        <dbReference type="Proteomes" id="UP000664203"/>
    </source>
</evidence>
<organism evidence="1 2">
    <name type="scientific">Alectoria fallacina</name>
    <dbReference type="NCBI Taxonomy" id="1903189"/>
    <lineage>
        <taxon>Eukaryota</taxon>
        <taxon>Fungi</taxon>
        <taxon>Dikarya</taxon>
        <taxon>Ascomycota</taxon>
        <taxon>Pezizomycotina</taxon>
        <taxon>Lecanoromycetes</taxon>
        <taxon>OSLEUM clade</taxon>
        <taxon>Lecanoromycetidae</taxon>
        <taxon>Lecanorales</taxon>
        <taxon>Lecanorineae</taxon>
        <taxon>Parmeliaceae</taxon>
        <taxon>Alectoria</taxon>
    </lineage>
</organism>
<evidence type="ECO:0000313" key="1">
    <source>
        <dbReference type="EMBL" id="CAF9930845.1"/>
    </source>
</evidence>
<sequence>MESKLTEVSPCLGLTNLSAEKLQPLEVALTSILAMPIARDTYAQMIDGTSVRDHPSPSNEAIQQYEEIRKGFAVRALKIDTKLIQDYLNAPLDSQVHLFRLLEITAASVHALAGMTYASFHPDTDIKPQEPRGGHLAAFYGTDQFYVDFYHDDYRLLEKYPSGLLNVVGYWAETQLFGGVVLFDRGDSGLEINSAFVHPRDPKRFSRAYQLSSQQMARFSDLSNPHSAAQLPSAESVLPFTQEVDAHTERTWTWTNGRPVRIYKNDYDKPPPACYSDHCVMKVTTK</sequence>
<dbReference type="Proteomes" id="UP000664203">
    <property type="component" value="Unassembled WGS sequence"/>
</dbReference>
<accession>A0A8H3IWA6</accession>
<dbReference type="CDD" id="cd00037">
    <property type="entry name" value="CLECT"/>
    <property type="match status" value="1"/>
</dbReference>
<gene>
    <name evidence="1" type="ORF">ALECFALPRED_004741</name>
</gene>
<dbReference type="EMBL" id="CAJPDR010000295">
    <property type="protein sequence ID" value="CAF9930845.1"/>
    <property type="molecule type" value="Genomic_DNA"/>
</dbReference>
<dbReference type="OrthoDB" id="5346581at2759"/>
<reference evidence="1" key="1">
    <citation type="submission" date="2021-03" db="EMBL/GenBank/DDBJ databases">
        <authorList>
            <person name="Tagirdzhanova G."/>
        </authorList>
    </citation>
    <scope>NUCLEOTIDE SEQUENCE</scope>
</reference>